<name>A0A4Y2E198_ARAVE</name>
<dbReference type="AlphaFoldDB" id="A0A4Y2E198"/>
<dbReference type="Proteomes" id="UP000499080">
    <property type="component" value="Unassembled WGS sequence"/>
</dbReference>
<evidence type="ECO:0000313" key="1">
    <source>
        <dbReference type="EMBL" id="GBM22913.1"/>
    </source>
</evidence>
<organism evidence="1 2">
    <name type="scientific">Araneus ventricosus</name>
    <name type="common">Orbweaver spider</name>
    <name type="synonym">Epeira ventricosa</name>
    <dbReference type="NCBI Taxonomy" id="182803"/>
    <lineage>
        <taxon>Eukaryota</taxon>
        <taxon>Metazoa</taxon>
        <taxon>Ecdysozoa</taxon>
        <taxon>Arthropoda</taxon>
        <taxon>Chelicerata</taxon>
        <taxon>Arachnida</taxon>
        <taxon>Araneae</taxon>
        <taxon>Araneomorphae</taxon>
        <taxon>Entelegynae</taxon>
        <taxon>Araneoidea</taxon>
        <taxon>Araneidae</taxon>
        <taxon>Araneus</taxon>
    </lineage>
</organism>
<protein>
    <submittedName>
        <fullName evidence="1">Uncharacterized protein</fullName>
    </submittedName>
</protein>
<sequence>MDARQKENKSTARLRLTLFQYYAVVSRFLETTLGIGIVGLDNTRVQNIEKLFKVTTDESLSNNGLKASVGPRWPIVLGVEGFEVPNPIPLKIRHVLSLLHVKSYVGVQTSSHWSCAEVWRGESHVSFSLSDRGSKLRGPSQKAFVLLQNGTLI</sequence>
<proteinExistence type="predicted"/>
<reference evidence="1 2" key="1">
    <citation type="journal article" date="2019" name="Sci. Rep.">
        <title>Orb-weaving spider Araneus ventricosus genome elucidates the spidroin gene catalogue.</title>
        <authorList>
            <person name="Kono N."/>
            <person name="Nakamura H."/>
            <person name="Ohtoshi R."/>
            <person name="Moran D.A.P."/>
            <person name="Shinohara A."/>
            <person name="Yoshida Y."/>
            <person name="Fujiwara M."/>
            <person name="Mori M."/>
            <person name="Tomita M."/>
            <person name="Arakawa K."/>
        </authorList>
    </citation>
    <scope>NUCLEOTIDE SEQUENCE [LARGE SCALE GENOMIC DNA]</scope>
</reference>
<gene>
    <name evidence="1" type="ORF">AVEN_136338_1</name>
</gene>
<evidence type="ECO:0000313" key="2">
    <source>
        <dbReference type="Proteomes" id="UP000499080"/>
    </source>
</evidence>
<comment type="caution">
    <text evidence="1">The sequence shown here is derived from an EMBL/GenBank/DDBJ whole genome shotgun (WGS) entry which is preliminary data.</text>
</comment>
<accession>A0A4Y2E198</accession>
<keyword evidence="2" id="KW-1185">Reference proteome</keyword>
<dbReference type="EMBL" id="BGPR01000489">
    <property type="protein sequence ID" value="GBM22913.1"/>
    <property type="molecule type" value="Genomic_DNA"/>
</dbReference>